<feature type="region of interest" description="Disordered" evidence="1">
    <location>
        <begin position="218"/>
        <end position="307"/>
    </location>
</feature>
<dbReference type="PANTHER" id="PTHR45985:SF12">
    <property type="entry name" value="CHITIN DEACETYLASE-LIKE 5, ISOFORM B"/>
    <property type="match status" value="1"/>
</dbReference>
<feature type="compositionally biased region" description="Low complexity" evidence="1">
    <location>
        <begin position="229"/>
        <end position="280"/>
    </location>
</feature>
<evidence type="ECO:0000313" key="2">
    <source>
        <dbReference type="EMBL" id="KAL3402569.1"/>
    </source>
</evidence>
<protein>
    <submittedName>
        <fullName evidence="2">Uncharacterized protein</fullName>
    </submittedName>
</protein>
<feature type="region of interest" description="Disordered" evidence="1">
    <location>
        <begin position="87"/>
        <end position="174"/>
    </location>
</feature>
<feature type="compositionally biased region" description="Polar residues" evidence="1">
    <location>
        <begin position="379"/>
        <end position="391"/>
    </location>
</feature>
<keyword evidence="3" id="KW-1185">Reference proteome</keyword>
<feature type="region of interest" description="Disordered" evidence="1">
    <location>
        <begin position="379"/>
        <end position="415"/>
    </location>
</feature>
<feature type="compositionally biased region" description="Pro residues" evidence="1">
    <location>
        <begin position="281"/>
        <end position="290"/>
    </location>
</feature>
<dbReference type="Proteomes" id="UP001627154">
    <property type="component" value="Unassembled WGS sequence"/>
</dbReference>
<sequence>MNSKIETQTEKYHLYEFINANVYAKYARYFTSEKESSRKGRIHSAAAAPAAPAHSAAAATSTAAAASTAPTAASRLPEIHHRLVDGRHNRASESTAPATTSTAAAATTTATVAAAHVSRRRVRASLGNRERSAAASLSRTAVDRRSSSPRSRWPQEKYHFRARKGPYRKLSRPTRNSLQKCVSYFSEPDQSYPYYTIYDDDVSIYKDDADYNQYALNASLSIPSPPPQHQFNRQQQQHQQHHQQQQNQHQQQQQQHQQHQQQHQQHHQQQQHQHQQQQQHQPPPPPPPPVNIRAEVSPSSKPFSIKPKKINVHEADKYNLNQDVTIQDYDIYDNQHLSKNKFRLSDGHSVRPNIISHPVVHVTTPNAIIDTFIPLTTTTQSPVTSPRSYSASAPPLRSRQQVNRGTAPPRLRPTLKPSTEIVSKAQEFVDIYRFPPQRPVNIYPTPTPDKPAAKCRKDVCLLPDCNCGGPDIPAGCQLRHHDQLWSIAHCCPRASGGENRQGGGRERKDSERDKNAALCSSFDETCFCFSSTVYNIQILTRRVTR</sequence>
<dbReference type="PANTHER" id="PTHR45985">
    <property type="match status" value="1"/>
</dbReference>
<feature type="compositionally biased region" description="Low complexity" evidence="1">
    <location>
        <begin position="92"/>
        <end position="116"/>
    </location>
</feature>
<dbReference type="InterPro" id="IPR052740">
    <property type="entry name" value="CE4"/>
</dbReference>
<accession>A0ABD2XCF3</accession>
<evidence type="ECO:0000313" key="3">
    <source>
        <dbReference type="Proteomes" id="UP001627154"/>
    </source>
</evidence>
<gene>
    <name evidence="2" type="ORF">TKK_004508</name>
</gene>
<proteinExistence type="predicted"/>
<organism evidence="2 3">
    <name type="scientific">Trichogramma kaykai</name>
    <dbReference type="NCBI Taxonomy" id="54128"/>
    <lineage>
        <taxon>Eukaryota</taxon>
        <taxon>Metazoa</taxon>
        <taxon>Ecdysozoa</taxon>
        <taxon>Arthropoda</taxon>
        <taxon>Hexapoda</taxon>
        <taxon>Insecta</taxon>
        <taxon>Pterygota</taxon>
        <taxon>Neoptera</taxon>
        <taxon>Endopterygota</taxon>
        <taxon>Hymenoptera</taxon>
        <taxon>Apocrita</taxon>
        <taxon>Proctotrupomorpha</taxon>
        <taxon>Chalcidoidea</taxon>
        <taxon>Trichogrammatidae</taxon>
        <taxon>Trichogramma</taxon>
    </lineage>
</organism>
<feature type="compositionally biased region" description="Basic residues" evidence="1">
    <location>
        <begin position="160"/>
        <end position="172"/>
    </location>
</feature>
<reference evidence="2 3" key="1">
    <citation type="journal article" date="2024" name="bioRxiv">
        <title>A reference genome for Trichogramma kaykai: A tiny desert-dwelling parasitoid wasp with competing sex-ratio distorters.</title>
        <authorList>
            <person name="Culotta J."/>
            <person name="Lindsey A.R."/>
        </authorList>
    </citation>
    <scope>NUCLEOTIDE SEQUENCE [LARGE SCALE GENOMIC DNA]</scope>
    <source>
        <strain evidence="2 3">KSX58</strain>
    </source>
</reference>
<dbReference type="AlphaFoldDB" id="A0ABD2XCF3"/>
<comment type="caution">
    <text evidence="2">The sequence shown here is derived from an EMBL/GenBank/DDBJ whole genome shotgun (WGS) entry which is preliminary data.</text>
</comment>
<evidence type="ECO:0000256" key="1">
    <source>
        <dbReference type="SAM" id="MobiDB-lite"/>
    </source>
</evidence>
<dbReference type="EMBL" id="JBJJXI010000034">
    <property type="protein sequence ID" value="KAL3402569.1"/>
    <property type="molecule type" value="Genomic_DNA"/>
</dbReference>
<name>A0ABD2XCF3_9HYME</name>